<comment type="caution">
    <text evidence="1">The sequence shown here is derived from an EMBL/GenBank/DDBJ whole genome shotgun (WGS) entry which is preliminary data.</text>
</comment>
<name>A0A444HD77_9FLAO</name>
<evidence type="ECO:0000313" key="2">
    <source>
        <dbReference type="Proteomes" id="UP000287527"/>
    </source>
</evidence>
<gene>
    <name evidence="1" type="ORF">EPI11_03015</name>
</gene>
<organism evidence="1 2">
    <name type="scientific">Flavobacterium cerinum</name>
    <dbReference type="NCBI Taxonomy" id="2502784"/>
    <lineage>
        <taxon>Bacteria</taxon>
        <taxon>Pseudomonadati</taxon>
        <taxon>Bacteroidota</taxon>
        <taxon>Flavobacteriia</taxon>
        <taxon>Flavobacteriales</taxon>
        <taxon>Flavobacteriaceae</taxon>
        <taxon>Flavobacterium</taxon>
    </lineage>
</organism>
<reference evidence="1 2" key="1">
    <citation type="submission" date="2019-01" db="EMBL/GenBank/DDBJ databases">
        <title>Flavobacterium sp. nov.,isolated from freshwater.</title>
        <authorList>
            <person name="Zhang R."/>
            <person name="Du Z.-J."/>
        </authorList>
    </citation>
    <scope>NUCLEOTIDE SEQUENCE [LARGE SCALE GENOMIC DNA]</scope>
    <source>
        <strain evidence="1 2">1E403</strain>
    </source>
</reference>
<keyword evidence="2" id="KW-1185">Reference proteome</keyword>
<protein>
    <submittedName>
        <fullName evidence="1">Uncharacterized protein</fullName>
    </submittedName>
</protein>
<dbReference type="RefSeq" id="WP_128388481.1">
    <property type="nucleotide sequence ID" value="NZ_SBII01000002.1"/>
</dbReference>
<accession>A0A444HD77</accession>
<dbReference type="OrthoDB" id="1433435at2"/>
<proteinExistence type="predicted"/>
<dbReference type="EMBL" id="SBII01000002">
    <property type="protein sequence ID" value="RWX02203.1"/>
    <property type="molecule type" value="Genomic_DNA"/>
</dbReference>
<dbReference type="AlphaFoldDB" id="A0A444HD77"/>
<dbReference type="Proteomes" id="UP000287527">
    <property type="component" value="Unassembled WGS sequence"/>
</dbReference>
<evidence type="ECO:0000313" key="1">
    <source>
        <dbReference type="EMBL" id="RWX02203.1"/>
    </source>
</evidence>
<sequence>MKVKKENIAISLGIIDLLLLSSGFENRSKELSNCLNRSKIKNSILFHLDDNYIIAGKNKSEIVSKLDIKNIVEYPKNDSYATYNILFEEITKKISNINKQKISVVVDVTAFSREILLILIKVLTNDLFQNKLQLKFVHTPVDNYCENEKLWLTKGVREIRPVFGYSGLMTPSKKLLLIVLNGFEDERTETIIDSFEPNALVLGNPSLKGSINAGLKSLADEKYEKIKSKFNSILKKEIEFSCVDIRTTINILKKINDEFKDEYNIVISPLNNKTSTIAVALSAILYENIQVSYASANQYNISKQLSSTNFFLVYDVTEFLVHIVKIKSGLKKRPVKSVVPKVQPKNLSRNSK</sequence>